<organism evidence="2 3">
    <name type="scientific">Actinomadura mexicana</name>
    <dbReference type="NCBI Taxonomy" id="134959"/>
    <lineage>
        <taxon>Bacteria</taxon>
        <taxon>Bacillati</taxon>
        <taxon>Actinomycetota</taxon>
        <taxon>Actinomycetes</taxon>
        <taxon>Streptosporangiales</taxon>
        <taxon>Thermomonosporaceae</taxon>
        <taxon>Actinomadura</taxon>
    </lineage>
</organism>
<dbReference type="Pfam" id="PF14024">
    <property type="entry name" value="DUF4240"/>
    <property type="match status" value="1"/>
</dbReference>
<keyword evidence="3" id="KW-1185">Reference proteome</keyword>
<sequence length="168" mass="18385">MTDERFWDVIEAAWAPLGAEVGAARRALTTRDPSTDAWEMTEVSVVTKALDAFLGNLAAAARDLTADELTGLDRSCERLLHEIDRADVHAVTDGSDDGFLYARGFIVALGRDFYTAVAANPLIAVPDADCESMCYFFSHVHHKRFGTFPDTGSSISRESCTNHDGWPD</sequence>
<dbReference type="EMBL" id="FZNP01000001">
    <property type="protein sequence ID" value="SNR26085.1"/>
    <property type="molecule type" value="Genomic_DNA"/>
</dbReference>
<name>A0A238UV30_9ACTN</name>
<proteinExistence type="predicted"/>
<evidence type="ECO:0000313" key="2">
    <source>
        <dbReference type="EMBL" id="SNR26085.1"/>
    </source>
</evidence>
<dbReference type="InterPro" id="IPR025334">
    <property type="entry name" value="DUF4240"/>
</dbReference>
<protein>
    <recommendedName>
        <fullName evidence="1">DUF4240 domain-containing protein</fullName>
    </recommendedName>
</protein>
<evidence type="ECO:0000259" key="1">
    <source>
        <dbReference type="Pfam" id="PF14024"/>
    </source>
</evidence>
<dbReference type="OrthoDB" id="6200718at2"/>
<evidence type="ECO:0000313" key="3">
    <source>
        <dbReference type="Proteomes" id="UP000198420"/>
    </source>
</evidence>
<dbReference type="Proteomes" id="UP000198420">
    <property type="component" value="Unassembled WGS sequence"/>
</dbReference>
<reference evidence="3" key="1">
    <citation type="submission" date="2017-06" db="EMBL/GenBank/DDBJ databases">
        <authorList>
            <person name="Varghese N."/>
            <person name="Submissions S."/>
        </authorList>
    </citation>
    <scope>NUCLEOTIDE SEQUENCE [LARGE SCALE GENOMIC DNA]</scope>
    <source>
        <strain evidence="3">DSM 44485</strain>
    </source>
</reference>
<gene>
    <name evidence="2" type="ORF">SAMN06265355_101479</name>
</gene>
<feature type="domain" description="DUF4240" evidence="1">
    <location>
        <begin position="47"/>
        <end position="121"/>
    </location>
</feature>
<dbReference type="AlphaFoldDB" id="A0A238UV30"/>
<accession>A0A238UV30</accession>
<dbReference type="RefSeq" id="WP_089309875.1">
    <property type="nucleotide sequence ID" value="NZ_FZNP01000001.1"/>
</dbReference>